<keyword evidence="2" id="KW-1185">Reference proteome</keyword>
<proteinExistence type="predicted"/>
<gene>
    <name evidence="1" type="ORF">ACKI18_05965</name>
</gene>
<organism evidence="1 2">
    <name type="scientific">Streptomyces niveiscabiei</name>
    <dbReference type="NCBI Taxonomy" id="164115"/>
    <lineage>
        <taxon>Bacteria</taxon>
        <taxon>Bacillati</taxon>
        <taxon>Actinomycetota</taxon>
        <taxon>Actinomycetes</taxon>
        <taxon>Kitasatosporales</taxon>
        <taxon>Streptomycetaceae</taxon>
        <taxon>Streptomyces</taxon>
    </lineage>
</organism>
<evidence type="ECO:0000313" key="1">
    <source>
        <dbReference type="EMBL" id="MFM9608256.1"/>
    </source>
</evidence>
<accession>A0ABW9HKF2</accession>
<evidence type="ECO:0000313" key="2">
    <source>
        <dbReference type="Proteomes" id="UP001631957"/>
    </source>
</evidence>
<comment type="caution">
    <text evidence="1">The sequence shown here is derived from an EMBL/GenBank/DDBJ whole genome shotgun (WGS) entry which is preliminary data.</text>
</comment>
<dbReference type="Proteomes" id="UP001631957">
    <property type="component" value="Unassembled WGS sequence"/>
</dbReference>
<dbReference type="RefSeq" id="WP_409120636.1">
    <property type="nucleotide sequence ID" value="NZ_JBJVNI010000003.1"/>
</dbReference>
<reference evidence="1 2" key="1">
    <citation type="submission" date="2024-12" db="EMBL/GenBank/DDBJ databases">
        <title>Forecasting of Potato common scab and diversities of Pathogenic streptomyces spp. in china.</title>
        <authorList>
            <person name="Handique U."/>
            <person name="Wu J."/>
        </authorList>
    </citation>
    <scope>NUCLEOTIDE SEQUENCE [LARGE SCALE GENOMIC DNA]</scope>
    <source>
        <strain evidence="1 2">ZRIMU1530</strain>
    </source>
</reference>
<name>A0ABW9HKF2_9ACTN</name>
<protein>
    <submittedName>
        <fullName evidence="1">Uncharacterized protein</fullName>
    </submittedName>
</protein>
<sequence length="55" mass="5950">MTALKGEPGPVLRRIFQGRVGDKAALRADYLDELLRSGGRQEAAARDGLTAHSRT</sequence>
<dbReference type="EMBL" id="JBJVNI010000003">
    <property type="protein sequence ID" value="MFM9608256.1"/>
    <property type="molecule type" value="Genomic_DNA"/>
</dbReference>